<evidence type="ECO:0000313" key="2">
    <source>
        <dbReference type="Proteomes" id="UP001595955"/>
    </source>
</evidence>
<dbReference type="RefSeq" id="WP_164471330.1">
    <property type="nucleotide sequence ID" value="NZ_CP033325.1"/>
</dbReference>
<organism evidence="1 2">
    <name type="scientific">Georgenia faecalis</name>
    <dbReference type="NCBI Taxonomy" id="2483799"/>
    <lineage>
        <taxon>Bacteria</taxon>
        <taxon>Bacillati</taxon>
        <taxon>Actinomycetota</taxon>
        <taxon>Actinomycetes</taxon>
        <taxon>Micrococcales</taxon>
        <taxon>Bogoriellaceae</taxon>
        <taxon>Georgenia</taxon>
    </lineage>
</organism>
<evidence type="ECO:0000313" key="1">
    <source>
        <dbReference type="EMBL" id="MFC4555917.1"/>
    </source>
</evidence>
<sequence length="52" mass="5612">MTDGGHARPIDQAYVHVLARARAVLASASPEAAERSAEWLRTTARRLSAPRA</sequence>
<name>A0ABV9DAW3_9MICO</name>
<dbReference type="EMBL" id="JBHSGF010000008">
    <property type="protein sequence ID" value="MFC4555917.1"/>
    <property type="molecule type" value="Genomic_DNA"/>
</dbReference>
<protein>
    <submittedName>
        <fullName evidence="1">Uncharacterized protein</fullName>
    </submittedName>
</protein>
<comment type="caution">
    <text evidence="1">The sequence shown here is derived from an EMBL/GenBank/DDBJ whole genome shotgun (WGS) entry which is preliminary data.</text>
</comment>
<keyword evidence="2" id="KW-1185">Reference proteome</keyword>
<dbReference type="Proteomes" id="UP001595955">
    <property type="component" value="Unassembled WGS sequence"/>
</dbReference>
<proteinExistence type="predicted"/>
<gene>
    <name evidence="1" type="ORF">ACFO3F_11720</name>
</gene>
<accession>A0ABV9DAW3</accession>
<reference evidence="2" key="1">
    <citation type="journal article" date="2019" name="Int. J. Syst. Evol. Microbiol.">
        <title>The Global Catalogue of Microorganisms (GCM) 10K type strain sequencing project: providing services to taxonomists for standard genome sequencing and annotation.</title>
        <authorList>
            <consortium name="The Broad Institute Genomics Platform"/>
            <consortium name="The Broad Institute Genome Sequencing Center for Infectious Disease"/>
            <person name="Wu L."/>
            <person name="Ma J."/>
        </authorList>
    </citation>
    <scope>NUCLEOTIDE SEQUENCE [LARGE SCALE GENOMIC DNA]</scope>
    <source>
        <strain evidence="2">JCM 3369</strain>
    </source>
</reference>